<sequence>MEPQHTQPTLTQPMPTLTSLITTSGPPIESGIEIPSTSLDASRSAQANLSYPPYDEPAPPYSAVPVYETVRIEPVPQVAKVTPLHLLGEQPAWIDCPFCQRRAMTRVLHGDSAATWYDLSTLSSYDESFANDIRSCVSILCCLICICLACIPSTTGMCQNTSHFCSNCGKQVSHKPHNGATQPLKPMYTLTVNARRPLAENSTIQS</sequence>
<dbReference type="PROSITE" id="PS51837">
    <property type="entry name" value="LITAF"/>
    <property type="match status" value="1"/>
</dbReference>
<keyword evidence="4" id="KW-0862">Zinc</keyword>
<dbReference type="GO" id="GO:0008270">
    <property type="term" value="F:zinc ion binding"/>
    <property type="evidence" value="ECO:0007669"/>
    <property type="project" value="TreeGrafter"/>
</dbReference>
<reference evidence="7" key="2">
    <citation type="submission" date="2023-01" db="EMBL/GenBank/DDBJ databases">
        <authorList>
            <person name="Petersen C."/>
        </authorList>
    </citation>
    <scope>NUCLEOTIDE SEQUENCE</scope>
    <source>
        <strain evidence="7">IBT 17514</strain>
    </source>
</reference>
<dbReference type="Pfam" id="PF10601">
    <property type="entry name" value="zf-LITAF-like"/>
    <property type="match status" value="1"/>
</dbReference>
<dbReference type="SMART" id="SM00714">
    <property type="entry name" value="LITAF"/>
    <property type="match status" value="1"/>
</dbReference>
<comment type="caution">
    <text evidence="7">The sequence shown here is derived from an EMBL/GenBank/DDBJ whole genome shotgun (WGS) entry which is preliminary data.</text>
</comment>
<evidence type="ECO:0000256" key="3">
    <source>
        <dbReference type="ARBA" id="ARBA00022723"/>
    </source>
</evidence>
<accession>A0AAD6HDR6</accession>
<dbReference type="PANTHER" id="PTHR23292">
    <property type="entry name" value="LIPOPOLYSACCHARIDE-INDUCED TUMOR NECROSIS FACTOR-ALPHA FACTOR"/>
    <property type="match status" value="1"/>
</dbReference>
<dbReference type="PANTHER" id="PTHR23292:SF6">
    <property type="entry name" value="FI16602P1-RELATED"/>
    <property type="match status" value="1"/>
</dbReference>
<protein>
    <submittedName>
        <fullName evidence="7">LITAF-like zinc finger domain-containing protein</fullName>
    </submittedName>
</protein>
<keyword evidence="8" id="KW-1185">Reference proteome</keyword>
<proteinExistence type="inferred from homology"/>
<evidence type="ECO:0000256" key="5">
    <source>
        <dbReference type="ARBA" id="ARBA00023136"/>
    </source>
</evidence>
<evidence type="ECO:0000313" key="8">
    <source>
        <dbReference type="Proteomes" id="UP001215712"/>
    </source>
</evidence>
<evidence type="ECO:0000259" key="6">
    <source>
        <dbReference type="PROSITE" id="PS51837"/>
    </source>
</evidence>
<dbReference type="InterPro" id="IPR037519">
    <property type="entry name" value="LITAF_fam"/>
</dbReference>
<evidence type="ECO:0000313" key="7">
    <source>
        <dbReference type="EMBL" id="KAJ5709646.1"/>
    </source>
</evidence>
<dbReference type="InterPro" id="IPR006629">
    <property type="entry name" value="LITAF"/>
</dbReference>
<keyword evidence="3" id="KW-0479">Metal-binding</keyword>
<reference evidence="7" key="1">
    <citation type="journal article" date="2023" name="IMA Fungus">
        <title>Comparative genomic study of the Penicillium genus elucidates a diverse pangenome and 15 lateral gene transfer events.</title>
        <authorList>
            <person name="Petersen C."/>
            <person name="Sorensen T."/>
            <person name="Nielsen M.R."/>
            <person name="Sondergaard T.E."/>
            <person name="Sorensen J.L."/>
            <person name="Fitzpatrick D.A."/>
            <person name="Frisvad J.C."/>
            <person name="Nielsen K.L."/>
        </authorList>
    </citation>
    <scope>NUCLEOTIDE SEQUENCE</scope>
    <source>
        <strain evidence="7">IBT 17514</strain>
    </source>
</reference>
<comment type="similarity">
    <text evidence="2">Belongs to the CDIP1/LITAF family.</text>
</comment>
<evidence type="ECO:0000256" key="4">
    <source>
        <dbReference type="ARBA" id="ARBA00022833"/>
    </source>
</evidence>
<evidence type="ECO:0000256" key="1">
    <source>
        <dbReference type="ARBA" id="ARBA00004170"/>
    </source>
</evidence>
<organism evidence="7 8">
    <name type="scientific">Penicillium malachiteum</name>
    <dbReference type="NCBI Taxonomy" id="1324776"/>
    <lineage>
        <taxon>Eukaryota</taxon>
        <taxon>Fungi</taxon>
        <taxon>Dikarya</taxon>
        <taxon>Ascomycota</taxon>
        <taxon>Pezizomycotina</taxon>
        <taxon>Eurotiomycetes</taxon>
        <taxon>Eurotiomycetidae</taxon>
        <taxon>Eurotiales</taxon>
        <taxon>Aspergillaceae</taxon>
        <taxon>Penicillium</taxon>
    </lineage>
</organism>
<dbReference type="GO" id="GO:0016020">
    <property type="term" value="C:membrane"/>
    <property type="evidence" value="ECO:0007669"/>
    <property type="project" value="UniProtKB-SubCell"/>
</dbReference>
<feature type="domain" description="LITAF" evidence="6">
    <location>
        <begin position="76"/>
        <end position="177"/>
    </location>
</feature>
<name>A0AAD6HDR6_9EURO</name>
<gene>
    <name evidence="7" type="ORF">N7493_009937</name>
</gene>
<dbReference type="Proteomes" id="UP001215712">
    <property type="component" value="Unassembled WGS sequence"/>
</dbReference>
<evidence type="ECO:0000256" key="2">
    <source>
        <dbReference type="ARBA" id="ARBA00005975"/>
    </source>
</evidence>
<dbReference type="EMBL" id="JAQJAN010000018">
    <property type="protein sequence ID" value="KAJ5709646.1"/>
    <property type="molecule type" value="Genomic_DNA"/>
</dbReference>
<comment type="subcellular location">
    <subcellularLocation>
        <location evidence="1">Membrane</location>
        <topology evidence="1">Peripheral membrane protein</topology>
    </subcellularLocation>
</comment>
<keyword evidence="5" id="KW-0472">Membrane</keyword>
<dbReference type="AlphaFoldDB" id="A0AAD6HDR6"/>